<dbReference type="PANTHER" id="PTHR21266">
    <property type="entry name" value="IRON-SULFUR DOMAIN CONTAINING PROTEIN"/>
    <property type="match status" value="1"/>
</dbReference>
<dbReference type="PROSITE" id="PS00570">
    <property type="entry name" value="RING_HYDROXYL_ALPHA"/>
    <property type="match status" value="1"/>
</dbReference>
<evidence type="ECO:0000313" key="7">
    <source>
        <dbReference type="EMBL" id="MBB3927400.1"/>
    </source>
</evidence>
<evidence type="ECO:0000256" key="3">
    <source>
        <dbReference type="ARBA" id="ARBA00023002"/>
    </source>
</evidence>
<dbReference type="Gene3D" id="2.102.10.10">
    <property type="entry name" value="Rieske [2Fe-2S] iron-sulphur domain"/>
    <property type="match status" value="1"/>
</dbReference>
<accession>A0A7W6BP21</accession>
<name>A0A7W6BP21_9SPHN</name>
<dbReference type="InterPro" id="IPR015881">
    <property type="entry name" value="ARHD_Rieske_2Fe_2S"/>
</dbReference>
<sequence length="423" mass="48063">MLSHEDNETLVRIGPGTAMGNLMRRFWMPALLESELPEKDGKPVRIRLLGEDLVAFRDSEGRIGLLDEHCPHRGSSLALGVNGECGLRCLFHGWKFDVTGQCTDTPAEPEGATLAKAMRVKAYPTRVAGGMIWTYMGPKEEEPAFPHFPWFDMPEGHCEAFKVIYECNYAQAIEGAIDSAHAGVLHRESPWGEEAKYPHERDLRPKLEVEFTNYGLRYCAVRKDEGLGHARITQVPLPFWTFIPPDGGNAPVFRRNRRLINAFVPRDDVTTWHIQFFYDETHPIDREHRIAEAGTRHDENFFKLVGMKQWYNQDREMMRTTNMSGIVGIAAQDHAVSETMGRIADRTKEHLGRTDMAVVAWRRLMLKAAREIEATGKLTQIPQANLDWNAITAETFVFPMQEKSWKDVMPLPAELQPHLSSAA</sequence>
<reference evidence="7 8" key="1">
    <citation type="submission" date="2020-08" db="EMBL/GenBank/DDBJ databases">
        <title>Genomic Encyclopedia of Type Strains, Phase IV (KMG-IV): sequencing the most valuable type-strain genomes for metagenomic binning, comparative biology and taxonomic classification.</title>
        <authorList>
            <person name="Goeker M."/>
        </authorList>
    </citation>
    <scope>NUCLEOTIDE SEQUENCE [LARGE SCALE GENOMIC DNA]</scope>
    <source>
        <strain evidence="7 8">DSM 26189</strain>
    </source>
</reference>
<evidence type="ECO:0000256" key="4">
    <source>
        <dbReference type="ARBA" id="ARBA00023004"/>
    </source>
</evidence>
<dbReference type="CDD" id="cd03479">
    <property type="entry name" value="Rieske_RO_Alpha_PhDO_like"/>
    <property type="match status" value="1"/>
</dbReference>
<dbReference type="Pfam" id="PF19301">
    <property type="entry name" value="LigXa_C"/>
    <property type="match status" value="1"/>
</dbReference>
<protein>
    <submittedName>
        <fullName evidence="7">Phenylpropionate dioxygenase-like ring-hydroxylating dioxygenase large terminal subunit</fullName>
    </submittedName>
</protein>
<evidence type="ECO:0000256" key="1">
    <source>
        <dbReference type="ARBA" id="ARBA00022714"/>
    </source>
</evidence>
<evidence type="ECO:0000256" key="5">
    <source>
        <dbReference type="ARBA" id="ARBA00023014"/>
    </source>
</evidence>
<dbReference type="InterPro" id="IPR017941">
    <property type="entry name" value="Rieske_2Fe-2S"/>
</dbReference>
<comment type="caution">
    <text evidence="7">The sequence shown here is derived from an EMBL/GenBank/DDBJ whole genome shotgun (WGS) entry which is preliminary data.</text>
</comment>
<dbReference type="SUPFAM" id="SSF55961">
    <property type="entry name" value="Bet v1-like"/>
    <property type="match status" value="1"/>
</dbReference>
<dbReference type="Pfam" id="PF00355">
    <property type="entry name" value="Rieske"/>
    <property type="match status" value="1"/>
</dbReference>
<dbReference type="SUPFAM" id="SSF50022">
    <property type="entry name" value="ISP domain"/>
    <property type="match status" value="1"/>
</dbReference>
<dbReference type="AlphaFoldDB" id="A0A7W6BP21"/>
<dbReference type="GO" id="GO:0051213">
    <property type="term" value="F:dioxygenase activity"/>
    <property type="evidence" value="ECO:0007669"/>
    <property type="project" value="UniProtKB-KW"/>
</dbReference>
<keyword evidence="7" id="KW-0223">Dioxygenase</keyword>
<dbReference type="GO" id="GO:0051537">
    <property type="term" value="F:2 iron, 2 sulfur cluster binding"/>
    <property type="evidence" value="ECO:0007669"/>
    <property type="project" value="UniProtKB-KW"/>
</dbReference>
<evidence type="ECO:0000259" key="6">
    <source>
        <dbReference type="PROSITE" id="PS51296"/>
    </source>
</evidence>
<keyword evidence="3" id="KW-0560">Oxidoreductase</keyword>
<proteinExistence type="predicted"/>
<feature type="domain" description="Rieske" evidence="6">
    <location>
        <begin position="27"/>
        <end position="134"/>
    </location>
</feature>
<dbReference type="PANTHER" id="PTHR21266:SF59">
    <property type="entry name" value="BLR4922 PROTEIN"/>
    <property type="match status" value="1"/>
</dbReference>
<dbReference type="GO" id="GO:0005506">
    <property type="term" value="F:iron ion binding"/>
    <property type="evidence" value="ECO:0007669"/>
    <property type="project" value="InterPro"/>
</dbReference>
<gene>
    <name evidence="7" type="ORF">GGR43_003129</name>
</gene>
<keyword evidence="4" id="KW-0408">Iron</keyword>
<dbReference type="RefSeq" id="WP_188072894.1">
    <property type="nucleotide sequence ID" value="NZ_BSPS01000034.1"/>
</dbReference>
<organism evidence="7 8">
    <name type="scientific">Sphingobium jiangsuense</name>
    <dbReference type="NCBI Taxonomy" id="870476"/>
    <lineage>
        <taxon>Bacteria</taxon>
        <taxon>Pseudomonadati</taxon>
        <taxon>Pseudomonadota</taxon>
        <taxon>Alphaproteobacteria</taxon>
        <taxon>Sphingomonadales</taxon>
        <taxon>Sphingomonadaceae</taxon>
        <taxon>Sphingobium</taxon>
    </lineage>
</organism>
<keyword evidence="2" id="KW-0479">Metal-binding</keyword>
<dbReference type="Proteomes" id="UP000571950">
    <property type="component" value="Unassembled WGS sequence"/>
</dbReference>
<dbReference type="InterPro" id="IPR036922">
    <property type="entry name" value="Rieske_2Fe-2S_sf"/>
</dbReference>
<evidence type="ECO:0000313" key="8">
    <source>
        <dbReference type="Proteomes" id="UP000571950"/>
    </source>
</evidence>
<evidence type="ECO:0000256" key="2">
    <source>
        <dbReference type="ARBA" id="ARBA00022723"/>
    </source>
</evidence>
<keyword evidence="1" id="KW-0001">2Fe-2S</keyword>
<dbReference type="InterPro" id="IPR045623">
    <property type="entry name" value="LigXa_C"/>
</dbReference>
<keyword evidence="5" id="KW-0411">Iron-sulfur</keyword>
<dbReference type="EMBL" id="JACIDT010000011">
    <property type="protein sequence ID" value="MBB3927400.1"/>
    <property type="molecule type" value="Genomic_DNA"/>
</dbReference>
<dbReference type="Gene3D" id="3.90.380.10">
    <property type="entry name" value="Naphthalene 1,2-dioxygenase Alpha Subunit, Chain A, domain 1"/>
    <property type="match status" value="1"/>
</dbReference>
<dbReference type="InterPro" id="IPR050584">
    <property type="entry name" value="Cholesterol_7-desaturase"/>
</dbReference>
<keyword evidence="8" id="KW-1185">Reference proteome</keyword>
<dbReference type="CDD" id="cd08878">
    <property type="entry name" value="RHO_alpha_C_DMO-like"/>
    <property type="match status" value="1"/>
</dbReference>
<dbReference type="PROSITE" id="PS51296">
    <property type="entry name" value="RIESKE"/>
    <property type="match status" value="1"/>
</dbReference>